<dbReference type="PROSITE" id="PS50889">
    <property type="entry name" value="S4"/>
    <property type="match status" value="1"/>
</dbReference>
<dbReference type="InterPro" id="IPR036986">
    <property type="entry name" value="S4_RNA-bd_sf"/>
</dbReference>
<sequence>MAITIPITGEYITLAQLLKSENIIESGGQAKYYLADHVVELNGVSEQRRGKKLRPGDQVTIGADIYQIVAGNFSKEQLREKAEQQEILRKYQPSSRNNKHPKQPKGPASWS</sequence>
<evidence type="ECO:0000256" key="1">
    <source>
        <dbReference type="PROSITE-ProRule" id="PRU00182"/>
    </source>
</evidence>
<name>A0ABN8HE20_9LACO</name>
<evidence type="ECO:0000313" key="3">
    <source>
        <dbReference type="EMBL" id="CAH1856766.1"/>
    </source>
</evidence>
<dbReference type="Gene3D" id="3.10.290.10">
    <property type="entry name" value="RNA-binding S4 domain"/>
    <property type="match status" value="1"/>
</dbReference>
<dbReference type="EMBL" id="CAKOEU010000007">
    <property type="protein sequence ID" value="CAH1856766.1"/>
    <property type="molecule type" value="Genomic_DNA"/>
</dbReference>
<reference evidence="3" key="1">
    <citation type="submission" date="2022-03" db="EMBL/GenBank/DDBJ databases">
        <authorList>
            <person name="Hettiarachchi G."/>
        </authorList>
    </citation>
    <scope>NUCLEOTIDE SEQUENCE</scope>
    <source>
        <strain evidence="3">LMG 32447</strain>
    </source>
</reference>
<evidence type="ECO:0000313" key="4">
    <source>
        <dbReference type="Proteomes" id="UP000838102"/>
    </source>
</evidence>
<proteinExistence type="predicted"/>
<accession>A0ABN8HE20</accession>
<dbReference type="Proteomes" id="UP000838102">
    <property type="component" value="Unassembled WGS sequence"/>
</dbReference>
<comment type="caution">
    <text evidence="3">The sequence shown here is derived from an EMBL/GenBank/DDBJ whole genome shotgun (WGS) entry which is preliminary data.</text>
</comment>
<dbReference type="SUPFAM" id="SSF55174">
    <property type="entry name" value="Alpha-L RNA-binding motif"/>
    <property type="match status" value="1"/>
</dbReference>
<dbReference type="NCBIfam" id="TIGR02988">
    <property type="entry name" value="YaaA_near_RecF"/>
    <property type="match status" value="1"/>
</dbReference>
<dbReference type="RefSeq" id="WP_248706709.1">
    <property type="nucleotide sequence ID" value="NZ_CAKOET010000008.1"/>
</dbReference>
<protein>
    <recommendedName>
        <fullName evidence="5">S4 domain-containing protein YaaA</fullName>
    </recommendedName>
</protein>
<keyword evidence="4" id="KW-1185">Reference proteome</keyword>
<organism evidence="3 4">
    <name type="scientific">Convivina praedatoris</name>
    <dbReference type="NCBI Taxonomy" id="2880963"/>
    <lineage>
        <taxon>Bacteria</taxon>
        <taxon>Bacillati</taxon>
        <taxon>Bacillota</taxon>
        <taxon>Bacilli</taxon>
        <taxon>Lactobacillales</taxon>
        <taxon>Lactobacillaceae</taxon>
        <taxon>Convivina</taxon>
    </lineage>
</organism>
<dbReference type="Pfam" id="PF13275">
    <property type="entry name" value="S4_2"/>
    <property type="match status" value="1"/>
</dbReference>
<evidence type="ECO:0008006" key="5">
    <source>
        <dbReference type="Google" id="ProtNLM"/>
    </source>
</evidence>
<feature type="region of interest" description="Disordered" evidence="2">
    <location>
        <begin position="83"/>
        <end position="111"/>
    </location>
</feature>
<gene>
    <name evidence="3" type="ORF">LMG032447_01366</name>
</gene>
<keyword evidence="1" id="KW-0694">RNA-binding</keyword>
<dbReference type="InterPro" id="IPR014330">
    <property type="entry name" value="RNA-bd_S4-rel_YaaA"/>
</dbReference>
<evidence type="ECO:0000256" key="2">
    <source>
        <dbReference type="SAM" id="MobiDB-lite"/>
    </source>
</evidence>